<evidence type="ECO:0000256" key="7">
    <source>
        <dbReference type="ARBA" id="ARBA00022723"/>
    </source>
</evidence>
<comment type="cofactor">
    <cofactor evidence="2">
        <name>Zn(2+)</name>
        <dbReference type="ChEBI" id="CHEBI:29105"/>
    </cofactor>
</comment>
<dbReference type="EC" id="3.1.26.11" evidence="4"/>
<dbReference type="Gene3D" id="3.60.15.10">
    <property type="entry name" value="Ribonuclease Z/Hydroxyacylglutathione hydrolase-like"/>
    <property type="match status" value="2"/>
</dbReference>
<reference evidence="11" key="1">
    <citation type="submission" date="2022-12" db="EMBL/GenBank/DDBJ databases">
        <title>Chromosome-level genome assembly of the bean flower thrips Megalurothrips usitatus.</title>
        <authorList>
            <person name="Ma L."/>
            <person name="Liu Q."/>
            <person name="Li H."/>
            <person name="Cai W."/>
        </authorList>
    </citation>
    <scope>NUCLEOTIDE SEQUENCE</scope>
    <source>
        <strain evidence="11">Cailab_2022a</strain>
    </source>
</reference>
<keyword evidence="6" id="KW-0540">Nuclease</keyword>
<protein>
    <recommendedName>
        <fullName evidence="4">ribonuclease Z</fullName>
        <ecNumber evidence="4">3.1.26.11</ecNumber>
    </recommendedName>
</protein>
<keyword evidence="8" id="KW-0255">Endonuclease</keyword>
<dbReference type="PANTHER" id="PTHR12553">
    <property type="entry name" value="ZINC PHOSPHODIESTERASE ELAC PROTEIN 2"/>
    <property type="match status" value="1"/>
</dbReference>
<dbReference type="InterPro" id="IPR047151">
    <property type="entry name" value="RNZ2-like"/>
</dbReference>
<name>A0AAV7XPU9_9NEOP</name>
<keyword evidence="10" id="KW-0862">Zinc</keyword>
<evidence type="ECO:0000256" key="6">
    <source>
        <dbReference type="ARBA" id="ARBA00022722"/>
    </source>
</evidence>
<evidence type="ECO:0000256" key="3">
    <source>
        <dbReference type="ARBA" id="ARBA00007823"/>
    </source>
</evidence>
<dbReference type="CDD" id="cd07718">
    <property type="entry name" value="RNaseZ_ELAC1_ELAC2-C-term-like_MBL-fold"/>
    <property type="match status" value="1"/>
</dbReference>
<evidence type="ECO:0000256" key="2">
    <source>
        <dbReference type="ARBA" id="ARBA00001947"/>
    </source>
</evidence>
<evidence type="ECO:0000256" key="10">
    <source>
        <dbReference type="ARBA" id="ARBA00022833"/>
    </source>
</evidence>
<evidence type="ECO:0000313" key="11">
    <source>
        <dbReference type="EMBL" id="KAJ1526700.1"/>
    </source>
</evidence>
<dbReference type="Proteomes" id="UP001075354">
    <property type="component" value="Chromosome 6"/>
</dbReference>
<keyword evidence="9" id="KW-0378">Hydrolase</keyword>
<dbReference type="Pfam" id="PF23023">
    <property type="entry name" value="Anti-Pycsar_Apyc1"/>
    <property type="match status" value="1"/>
</dbReference>
<evidence type="ECO:0000256" key="8">
    <source>
        <dbReference type="ARBA" id="ARBA00022759"/>
    </source>
</evidence>
<dbReference type="GO" id="GO:0046872">
    <property type="term" value="F:metal ion binding"/>
    <property type="evidence" value="ECO:0007669"/>
    <property type="project" value="UniProtKB-KW"/>
</dbReference>
<organism evidence="11 12">
    <name type="scientific">Megalurothrips usitatus</name>
    <name type="common">bean blossom thrips</name>
    <dbReference type="NCBI Taxonomy" id="439358"/>
    <lineage>
        <taxon>Eukaryota</taxon>
        <taxon>Metazoa</taxon>
        <taxon>Ecdysozoa</taxon>
        <taxon>Arthropoda</taxon>
        <taxon>Hexapoda</taxon>
        <taxon>Insecta</taxon>
        <taxon>Pterygota</taxon>
        <taxon>Neoptera</taxon>
        <taxon>Paraneoptera</taxon>
        <taxon>Thysanoptera</taxon>
        <taxon>Terebrantia</taxon>
        <taxon>Thripoidea</taxon>
        <taxon>Thripidae</taxon>
        <taxon>Megalurothrips</taxon>
    </lineage>
</organism>
<dbReference type="PANTHER" id="PTHR12553:SF49">
    <property type="entry name" value="ZINC PHOSPHODIESTERASE ELAC PROTEIN 2"/>
    <property type="match status" value="1"/>
</dbReference>
<dbReference type="SUPFAM" id="SSF56281">
    <property type="entry name" value="Metallo-hydrolase/oxidoreductase"/>
    <property type="match status" value="2"/>
</dbReference>
<dbReference type="GO" id="GO:0042781">
    <property type="term" value="F:3'-tRNA processing endoribonuclease activity"/>
    <property type="evidence" value="ECO:0007669"/>
    <property type="project" value="UniProtKB-EC"/>
</dbReference>
<evidence type="ECO:0000256" key="1">
    <source>
        <dbReference type="ARBA" id="ARBA00000402"/>
    </source>
</evidence>
<dbReference type="InterPro" id="IPR036866">
    <property type="entry name" value="RibonucZ/Hydroxyglut_hydro"/>
</dbReference>
<evidence type="ECO:0000256" key="5">
    <source>
        <dbReference type="ARBA" id="ARBA00022694"/>
    </source>
</evidence>
<proteinExistence type="inferred from homology"/>
<keyword evidence="7" id="KW-0479">Metal-binding</keyword>
<evidence type="ECO:0000256" key="4">
    <source>
        <dbReference type="ARBA" id="ARBA00012477"/>
    </source>
</evidence>
<sequence length="716" mass="80538">MRTRIVNEDSLAEAKDTVLRVLGNGSRGISNCVLLRLRQSKILFNCGIGDSGFRSNGCDVFITHLDWSKIGGLLPLIYKTSGANKAQLTVCGPPGLDVFIKEAATKFLRVKDFTVNLADHDTSLNSQFRNISITSIPIRNKNPTHFKPPPVDKSWVSRSFVHKVPGCLKFNGTASGKIDSNVSYSYICRAETSRLWNLSECVKRGIQPGSNMQKLWNGESVVVEDGSVVKPEDVIEYEVWPNVIVVDCPTYGYIDNLLAKGEYEEFYKGEKLMVVHFTPAHVMHDQRQEVCRMIAPKFFPKLPVPNDFLDLTGAPDWVEFGDMYLESVSLEPVRDSAPSQSWLKKWKRMPKDLKLVQSWPGTTIHLADRSVTKSSDPLITSEPPQFNEPSAYYPQNPRITFLGTGSQSMSSHRSTSAILVQMSPDKSMLLDCGDGTILQLASLLGEADLQKLLTSIRCIYISHTHGDHHIGLIGVLQAIRKAWKSTRHEPKQVLLLLPAPLLAWFEFYNEKLEPIFHNTVMFSLSELITSNEPNRKKFHNFLEKVLDINNIKLCWAKHSAFSCCVTIEHKCGWKISYSGDSQYNPRFIEIGKNSDLLIHEATYAAGLSKMANAAKHSTTADAIRVGREMNAKQIILTHFSQRYPVVPRLVDLDDTLNVSVAFDHLQVNLNDVGHLPKLNETYKTVFGDYVADVEDLHERLMKKQLVMTDDEVSSEQ</sequence>
<dbReference type="EMBL" id="JAPTSV010000006">
    <property type="protein sequence ID" value="KAJ1526700.1"/>
    <property type="molecule type" value="Genomic_DNA"/>
</dbReference>
<comment type="catalytic activity">
    <reaction evidence="1">
        <text>Endonucleolytic cleavage of RNA, removing extra 3' nucleotides from tRNA precursor, generating 3' termini of tRNAs. A 3'-hydroxy group is left at the tRNA terminus and a 5'-phosphoryl group is left at the trailer molecule.</text>
        <dbReference type="EC" id="3.1.26.11"/>
    </reaction>
</comment>
<gene>
    <name evidence="11" type="ORF">ONE63_008280</name>
</gene>
<dbReference type="GO" id="GO:0005739">
    <property type="term" value="C:mitochondrion"/>
    <property type="evidence" value="ECO:0007669"/>
    <property type="project" value="TreeGrafter"/>
</dbReference>
<comment type="caution">
    <text evidence="11">The sequence shown here is derived from an EMBL/GenBank/DDBJ whole genome shotgun (WGS) entry which is preliminary data.</text>
</comment>
<dbReference type="GO" id="GO:1990180">
    <property type="term" value="P:mitochondrial tRNA 3'-end processing"/>
    <property type="evidence" value="ECO:0007669"/>
    <property type="project" value="TreeGrafter"/>
</dbReference>
<keyword evidence="5" id="KW-0819">tRNA processing</keyword>
<comment type="similarity">
    <text evidence="3">Belongs to the RNase Z family.</text>
</comment>
<accession>A0AAV7XPU9</accession>
<evidence type="ECO:0000313" key="12">
    <source>
        <dbReference type="Proteomes" id="UP001075354"/>
    </source>
</evidence>
<evidence type="ECO:0000256" key="9">
    <source>
        <dbReference type="ARBA" id="ARBA00022801"/>
    </source>
</evidence>
<dbReference type="AlphaFoldDB" id="A0AAV7XPU9"/>
<keyword evidence="12" id="KW-1185">Reference proteome</keyword>